<dbReference type="EMBL" id="CBXV010000005">
    <property type="protein sequence ID" value="CDM65562.1"/>
    <property type="molecule type" value="Genomic_DNA"/>
</dbReference>
<keyword evidence="3" id="KW-0201">Cytochrome c-type biogenesis</keyword>
<feature type="transmembrane region" description="Helical" evidence="6">
    <location>
        <begin position="480"/>
        <end position="495"/>
    </location>
</feature>
<dbReference type="InterPro" id="IPR002541">
    <property type="entry name" value="Cyt_c_assembly"/>
</dbReference>
<dbReference type="InterPro" id="IPR045062">
    <property type="entry name" value="Cyt_c_biogenesis_CcsA/CcmC"/>
</dbReference>
<evidence type="ECO:0000313" key="9">
    <source>
        <dbReference type="Proteomes" id="UP000031518"/>
    </source>
</evidence>
<evidence type="ECO:0000256" key="3">
    <source>
        <dbReference type="ARBA" id="ARBA00022748"/>
    </source>
</evidence>
<feature type="transmembrane region" description="Helical" evidence="6">
    <location>
        <begin position="163"/>
        <end position="182"/>
    </location>
</feature>
<sequence>MSEVIKQSAIPANVTAERVPESSWRSYLLAIFPIAGAILVALARLELGKAHFPTDGALILLALACYVTAAAFLLTDIYAPSRFLQRAGLWIASLGAFFNLSSWGVRWIAAREREMEIILRNGGEMPWVWRYIPFANLYDLSIAFAFGAALTALLLAHRSSGRIIAALSLPLTSLILTLAIFIGNDFINLPPVLDSYWRPIHVGFASLSYGVALVCFAIAVLYLLKDGVKTEAMAIWTSIFALAVFGSISRFGVFFTGKYTASTIFTTAEGTHISLPLRADIAYVGPLLIVSALLLLGVIATFGKYLASDDARARLWGHRLLKLSFVTQAVAVVALMVQLKTTGDVLARIDASQYAQFGEWVLKQSGATVEQTAAMSQAQLQQVAAQWIAMNGQALQLNLKSNPVELAALITALAGTFFVILFSFRTERLRAALPSLERLDSLMYKTAGMTFALLAVLLVTGAIWANESWGRYWGWDPKETGAFVAWLTYAAYLHSRIARGWTGRRSAYFAIIGFLLIVFTYLGVSYLLPGLHSYA</sequence>
<feature type="transmembrane region" description="Helical" evidence="6">
    <location>
        <begin position="319"/>
        <end position="339"/>
    </location>
</feature>
<evidence type="ECO:0000256" key="4">
    <source>
        <dbReference type="ARBA" id="ARBA00022989"/>
    </source>
</evidence>
<dbReference type="AlphaFoldDB" id="A0A0B6WXV7"/>
<dbReference type="PANTHER" id="PTHR30071:SF1">
    <property type="entry name" value="CYTOCHROME B_B6 PROTEIN-RELATED"/>
    <property type="match status" value="1"/>
</dbReference>
<keyword evidence="4 6" id="KW-1133">Transmembrane helix</keyword>
<evidence type="ECO:0000256" key="5">
    <source>
        <dbReference type="ARBA" id="ARBA00023136"/>
    </source>
</evidence>
<dbReference type="STRING" id="454194.PYK22_01565"/>
<protein>
    <submittedName>
        <fullName evidence="8">ABC-type transport system involved in cytochrome c biogenesis, permease component</fullName>
    </submittedName>
</protein>
<feature type="transmembrane region" description="Helical" evidence="6">
    <location>
        <begin position="444"/>
        <end position="465"/>
    </location>
</feature>
<feature type="transmembrane region" description="Helical" evidence="6">
    <location>
        <begin position="202"/>
        <end position="224"/>
    </location>
</feature>
<feature type="transmembrane region" description="Helical" evidence="6">
    <location>
        <begin position="281"/>
        <end position="307"/>
    </location>
</feature>
<dbReference type="OrthoDB" id="114897at2"/>
<feature type="transmembrane region" description="Helical" evidence="6">
    <location>
        <begin position="406"/>
        <end position="424"/>
    </location>
</feature>
<dbReference type="GO" id="GO:0005886">
    <property type="term" value="C:plasma membrane"/>
    <property type="evidence" value="ECO:0007669"/>
    <property type="project" value="TreeGrafter"/>
</dbReference>
<feature type="transmembrane region" description="Helical" evidence="6">
    <location>
        <begin position="27"/>
        <end position="45"/>
    </location>
</feature>
<reference evidence="8 9" key="1">
    <citation type="submission" date="2013-12" db="EMBL/GenBank/DDBJ databases">
        <authorList>
            <person name="Stott M."/>
        </authorList>
    </citation>
    <scope>NUCLEOTIDE SEQUENCE [LARGE SCALE GENOMIC DNA]</scope>
    <source>
        <strain evidence="8 9">K22</strain>
    </source>
</reference>
<feature type="transmembrane region" description="Helical" evidence="6">
    <location>
        <begin position="236"/>
        <end position="261"/>
    </location>
</feature>
<organism evidence="8 9">
    <name type="scientific">Pyrinomonas methylaliphatogenes</name>
    <dbReference type="NCBI Taxonomy" id="454194"/>
    <lineage>
        <taxon>Bacteria</taxon>
        <taxon>Pseudomonadati</taxon>
        <taxon>Acidobacteriota</taxon>
        <taxon>Blastocatellia</taxon>
        <taxon>Blastocatellales</taxon>
        <taxon>Pyrinomonadaceae</taxon>
        <taxon>Pyrinomonas</taxon>
    </lineage>
</organism>
<dbReference type="RefSeq" id="WP_060635458.1">
    <property type="nucleotide sequence ID" value="NZ_CBXV010000005.1"/>
</dbReference>
<feature type="transmembrane region" description="Helical" evidence="6">
    <location>
        <begin position="87"/>
        <end position="109"/>
    </location>
</feature>
<dbReference type="PANTHER" id="PTHR30071">
    <property type="entry name" value="HEME EXPORTER PROTEIN C"/>
    <property type="match status" value="1"/>
</dbReference>
<keyword evidence="5 6" id="KW-0472">Membrane</keyword>
<comment type="subcellular location">
    <subcellularLocation>
        <location evidence="1">Membrane</location>
        <topology evidence="1">Multi-pass membrane protein</topology>
    </subcellularLocation>
</comment>
<dbReference type="GO" id="GO:0020037">
    <property type="term" value="F:heme binding"/>
    <property type="evidence" value="ECO:0007669"/>
    <property type="project" value="InterPro"/>
</dbReference>
<evidence type="ECO:0000256" key="6">
    <source>
        <dbReference type="SAM" id="Phobius"/>
    </source>
</evidence>
<proteinExistence type="predicted"/>
<dbReference type="GO" id="GO:0017004">
    <property type="term" value="P:cytochrome complex assembly"/>
    <property type="evidence" value="ECO:0007669"/>
    <property type="project" value="UniProtKB-KW"/>
</dbReference>
<dbReference type="Proteomes" id="UP000031518">
    <property type="component" value="Unassembled WGS sequence"/>
</dbReference>
<accession>A0A0B6WXV7</accession>
<feature type="domain" description="Cytochrome c assembly protein" evidence="7">
    <location>
        <begin position="135"/>
        <end position="233"/>
    </location>
</feature>
<feature type="domain" description="Cytochrome c assembly protein" evidence="7">
    <location>
        <begin position="406"/>
        <end position="532"/>
    </location>
</feature>
<reference evidence="8 9" key="2">
    <citation type="submission" date="2015-01" db="EMBL/GenBank/DDBJ databases">
        <title>Complete genome sequence of Pyrinomonas methylaliphatogenes type strain K22T.</title>
        <authorList>
            <person name="Lee K.C.Y."/>
            <person name="Power J.F."/>
            <person name="Dunfield P.F."/>
            <person name="Morgan X.C."/>
            <person name="Huttenhower C."/>
            <person name="Stott M.B."/>
        </authorList>
    </citation>
    <scope>NUCLEOTIDE SEQUENCE [LARGE SCALE GENOMIC DNA]</scope>
    <source>
        <strain evidence="8 9">K22</strain>
    </source>
</reference>
<dbReference type="Pfam" id="PF01578">
    <property type="entry name" value="Cytochrom_C_asm"/>
    <property type="match status" value="2"/>
</dbReference>
<feature type="transmembrane region" description="Helical" evidence="6">
    <location>
        <begin position="57"/>
        <end position="75"/>
    </location>
</feature>
<keyword evidence="9" id="KW-1185">Reference proteome</keyword>
<evidence type="ECO:0000256" key="1">
    <source>
        <dbReference type="ARBA" id="ARBA00004141"/>
    </source>
</evidence>
<evidence type="ECO:0000256" key="2">
    <source>
        <dbReference type="ARBA" id="ARBA00022692"/>
    </source>
</evidence>
<keyword evidence="2 6" id="KW-0812">Transmembrane</keyword>
<feature type="transmembrane region" description="Helical" evidence="6">
    <location>
        <begin position="129"/>
        <end position="156"/>
    </location>
</feature>
<name>A0A0B6WXV7_9BACT</name>
<evidence type="ECO:0000313" key="8">
    <source>
        <dbReference type="EMBL" id="CDM65562.1"/>
    </source>
</evidence>
<gene>
    <name evidence="8" type="ORF">PYK22_01565</name>
</gene>
<evidence type="ECO:0000259" key="7">
    <source>
        <dbReference type="Pfam" id="PF01578"/>
    </source>
</evidence>
<feature type="transmembrane region" description="Helical" evidence="6">
    <location>
        <begin position="507"/>
        <end position="528"/>
    </location>
</feature>